<keyword evidence="5" id="KW-0677">Repeat</keyword>
<dbReference type="GO" id="GO:0016020">
    <property type="term" value="C:membrane"/>
    <property type="evidence" value="ECO:0007669"/>
    <property type="project" value="UniProtKB-SubCell"/>
</dbReference>
<feature type="transmembrane region" description="Helical" evidence="12">
    <location>
        <begin position="12"/>
        <end position="31"/>
    </location>
</feature>
<dbReference type="AlphaFoldDB" id="A0AAN8W017"/>
<keyword evidence="8 12" id="KW-1133">Transmembrane helix</keyword>
<dbReference type="GO" id="GO:0005524">
    <property type="term" value="F:ATP binding"/>
    <property type="evidence" value="ECO:0007669"/>
    <property type="project" value="UniProtKB-KW"/>
</dbReference>
<dbReference type="SUPFAM" id="SSF52058">
    <property type="entry name" value="L domain-like"/>
    <property type="match status" value="1"/>
</dbReference>
<dbReference type="EMBL" id="JBAMMX010000003">
    <property type="protein sequence ID" value="KAK6943520.1"/>
    <property type="molecule type" value="Genomic_DNA"/>
</dbReference>
<dbReference type="InterPro" id="IPR001611">
    <property type="entry name" value="Leu-rich_rpt"/>
</dbReference>
<evidence type="ECO:0000313" key="15">
    <source>
        <dbReference type="Proteomes" id="UP001370490"/>
    </source>
</evidence>
<evidence type="ECO:0000256" key="7">
    <source>
        <dbReference type="ARBA" id="ARBA00022840"/>
    </source>
</evidence>
<dbReference type="Proteomes" id="UP001370490">
    <property type="component" value="Unassembled WGS sequence"/>
</dbReference>
<keyword evidence="15" id="KW-1185">Reference proteome</keyword>
<dbReference type="Gene3D" id="3.80.10.10">
    <property type="entry name" value="Ribonuclease Inhibitor"/>
    <property type="match status" value="4"/>
</dbReference>
<protein>
    <submittedName>
        <fullName evidence="14">Leucine-rich repeat-containing N-terminal, plant-type</fullName>
    </submittedName>
</protein>
<dbReference type="SUPFAM" id="SSF52047">
    <property type="entry name" value="RNI-like"/>
    <property type="match status" value="1"/>
</dbReference>
<keyword evidence="10" id="KW-0675">Receptor</keyword>
<keyword evidence="11" id="KW-0325">Glycoprotein</keyword>
<evidence type="ECO:0000256" key="9">
    <source>
        <dbReference type="ARBA" id="ARBA00023136"/>
    </source>
</evidence>
<evidence type="ECO:0000256" key="3">
    <source>
        <dbReference type="ARBA" id="ARBA00022692"/>
    </source>
</evidence>
<dbReference type="Gene3D" id="1.10.510.10">
    <property type="entry name" value="Transferase(Phosphotransferase) domain 1"/>
    <property type="match status" value="1"/>
</dbReference>
<comment type="subcellular location">
    <subcellularLocation>
        <location evidence="1">Membrane</location>
        <topology evidence="1">Single-pass type I membrane protein</topology>
    </subcellularLocation>
</comment>
<keyword evidence="9 12" id="KW-0472">Membrane</keyword>
<evidence type="ECO:0000256" key="11">
    <source>
        <dbReference type="ARBA" id="ARBA00023180"/>
    </source>
</evidence>
<dbReference type="FunFam" id="3.80.10.10:FF:001158">
    <property type="entry name" value="Leucine-rich repeat protein kinase family protein"/>
    <property type="match status" value="1"/>
</dbReference>
<evidence type="ECO:0000256" key="5">
    <source>
        <dbReference type="ARBA" id="ARBA00022737"/>
    </source>
</evidence>
<evidence type="ECO:0000259" key="13">
    <source>
        <dbReference type="Pfam" id="PF08263"/>
    </source>
</evidence>
<comment type="caution">
    <text evidence="14">The sequence shown here is derived from an EMBL/GenBank/DDBJ whole genome shotgun (WGS) entry which is preliminary data.</text>
</comment>
<dbReference type="Pfam" id="PF00560">
    <property type="entry name" value="LRR_1"/>
    <property type="match status" value="4"/>
</dbReference>
<reference evidence="14 15" key="1">
    <citation type="submission" date="2023-12" db="EMBL/GenBank/DDBJ databases">
        <title>A high-quality genome assembly for Dillenia turbinata (Dilleniales).</title>
        <authorList>
            <person name="Chanderbali A."/>
        </authorList>
    </citation>
    <scope>NUCLEOTIDE SEQUENCE [LARGE SCALE GENOMIC DNA]</scope>
    <source>
        <strain evidence="14">LSX21</strain>
        <tissue evidence="14">Leaf</tissue>
    </source>
</reference>
<organism evidence="14 15">
    <name type="scientific">Dillenia turbinata</name>
    <dbReference type="NCBI Taxonomy" id="194707"/>
    <lineage>
        <taxon>Eukaryota</taxon>
        <taxon>Viridiplantae</taxon>
        <taxon>Streptophyta</taxon>
        <taxon>Embryophyta</taxon>
        <taxon>Tracheophyta</taxon>
        <taxon>Spermatophyta</taxon>
        <taxon>Magnoliopsida</taxon>
        <taxon>eudicotyledons</taxon>
        <taxon>Gunneridae</taxon>
        <taxon>Pentapetalae</taxon>
        <taxon>Dilleniales</taxon>
        <taxon>Dilleniaceae</taxon>
        <taxon>Dillenia</taxon>
    </lineage>
</organism>
<dbReference type="FunFam" id="3.80.10.10:FF:000101">
    <property type="entry name" value="LRR receptor-like serine/threonine-protein kinase ERECTA"/>
    <property type="match status" value="1"/>
</dbReference>
<accession>A0AAN8W017</accession>
<evidence type="ECO:0000256" key="2">
    <source>
        <dbReference type="ARBA" id="ARBA00022614"/>
    </source>
</evidence>
<evidence type="ECO:0000256" key="8">
    <source>
        <dbReference type="ARBA" id="ARBA00022989"/>
    </source>
</evidence>
<dbReference type="PANTHER" id="PTHR46662:SF104">
    <property type="entry name" value="GPI-ANCHORED ADHESIN-LIKE PROTEIN PGA55-RELATED"/>
    <property type="match status" value="1"/>
</dbReference>
<sequence length="572" mass="62404">MSKYSSSRMGRINPVLSVSITWLFLLNWFLFLSVGTSSDSATVPTFGNESDYLALLDFKNKITNDPLGIMSSWNTSLNFCNWTGVICNLTNQRVIGLILNHKSLVGSLPPSIGNLTFLTELNLRNNSFQGEIPEEVGRLQSLNHLNLSYNGFVGRIPTNLSRCTQLTIFTADYNELVGEIPDQLKSLSKLFVLSLGANNLTGSIPGWLGNFSSLYGLSLALNGLQGSIPNDLGRLSSLGFFQLYGNQLSGRIPSSIYNISSIYYFSVTQNQLHGQLPPDIGISLPNLQVFAGGVNDFTGPIPVSLPNASGLVVIDFAENRLTGPVPINLGSLQSLIRLNFDENRLGNMSPGDLDFVAYLANCTSLMVLGMAQNRFVGDIPGSIANLSSQLSILTLGSNRLRGSIPTEIQNLVQLSLLGLEGNLLTEYGMGGQVSILGDVYSFGILLLEMFTGKRPTDQMFQEGLSISKYAASALPEHVMEIGDPYMLLKEEAAADQGEYEDKIREKNAIIVENQLSYSGVPMEEFLVSVMKIGLACSRPFPRERMKINHAVNQLIDIRDAYNCAKTYNGTGL</sequence>
<evidence type="ECO:0000256" key="6">
    <source>
        <dbReference type="ARBA" id="ARBA00022741"/>
    </source>
</evidence>
<keyword evidence="7" id="KW-0067">ATP-binding</keyword>
<dbReference type="Pfam" id="PF08263">
    <property type="entry name" value="LRRNT_2"/>
    <property type="match status" value="1"/>
</dbReference>
<feature type="domain" description="Leucine-rich repeat-containing N-terminal plant-type" evidence="13">
    <location>
        <begin position="49"/>
        <end position="88"/>
    </location>
</feature>
<proteinExistence type="predicted"/>
<keyword evidence="6" id="KW-0547">Nucleotide-binding</keyword>
<keyword evidence="3 12" id="KW-0812">Transmembrane</keyword>
<dbReference type="PANTHER" id="PTHR46662">
    <property type="entry name" value="DI-GLUCOSE BINDING PROTEIN WITH LEUCINE-RICH REPEAT DOMAIN-CONTAINING PROTEIN"/>
    <property type="match status" value="1"/>
</dbReference>
<keyword evidence="2" id="KW-0433">Leucine-rich repeat</keyword>
<gene>
    <name evidence="14" type="ORF">RJ641_024622</name>
</gene>
<evidence type="ECO:0000256" key="4">
    <source>
        <dbReference type="ARBA" id="ARBA00022729"/>
    </source>
</evidence>
<evidence type="ECO:0000313" key="14">
    <source>
        <dbReference type="EMBL" id="KAK6943520.1"/>
    </source>
</evidence>
<name>A0AAN8W017_9MAGN</name>
<dbReference type="InterPro" id="IPR032675">
    <property type="entry name" value="LRR_dom_sf"/>
</dbReference>
<dbReference type="InterPro" id="IPR013210">
    <property type="entry name" value="LRR_N_plant-typ"/>
</dbReference>
<evidence type="ECO:0000256" key="10">
    <source>
        <dbReference type="ARBA" id="ARBA00023170"/>
    </source>
</evidence>
<dbReference type="InterPro" id="IPR011009">
    <property type="entry name" value="Kinase-like_dom_sf"/>
</dbReference>
<evidence type="ECO:0000256" key="12">
    <source>
        <dbReference type="SAM" id="Phobius"/>
    </source>
</evidence>
<evidence type="ECO:0000256" key="1">
    <source>
        <dbReference type="ARBA" id="ARBA00004479"/>
    </source>
</evidence>
<keyword evidence="4" id="KW-0732">Signal</keyword>
<dbReference type="SUPFAM" id="SSF56112">
    <property type="entry name" value="Protein kinase-like (PK-like)"/>
    <property type="match status" value="1"/>
</dbReference>